<dbReference type="GO" id="GO:0051315">
    <property type="term" value="P:attachment of mitotic spindle microtubules to kinetochore"/>
    <property type="evidence" value="ECO:0007669"/>
    <property type="project" value="TreeGrafter"/>
</dbReference>
<feature type="compositionally biased region" description="Acidic residues" evidence="8">
    <location>
        <begin position="772"/>
        <end position="816"/>
    </location>
</feature>
<evidence type="ECO:0000256" key="5">
    <source>
        <dbReference type="ARBA" id="ARBA00023242"/>
    </source>
</evidence>
<dbReference type="GO" id="GO:0000776">
    <property type="term" value="C:kinetochore"/>
    <property type="evidence" value="ECO:0007669"/>
    <property type="project" value="TreeGrafter"/>
</dbReference>
<evidence type="ECO:0000313" key="9">
    <source>
        <dbReference type="EMBL" id="KAK3887495.1"/>
    </source>
</evidence>
<feature type="coiled-coil region" evidence="7">
    <location>
        <begin position="302"/>
        <end position="353"/>
    </location>
</feature>
<accession>A0AAE1G924</accession>
<dbReference type="GO" id="GO:0072686">
    <property type="term" value="C:mitotic spindle"/>
    <property type="evidence" value="ECO:0007669"/>
    <property type="project" value="TreeGrafter"/>
</dbReference>
<feature type="compositionally biased region" description="Basic and acidic residues" evidence="8">
    <location>
        <begin position="148"/>
        <end position="160"/>
    </location>
</feature>
<evidence type="ECO:0000256" key="3">
    <source>
        <dbReference type="ARBA" id="ARBA00022618"/>
    </source>
</evidence>
<dbReference type="GO" id="GO:0005635">
    <property type="term" value="C:nuclear envelope"/>
    <property type="evidence" value="ECO:0007669"/>
    <property type="project" value="TreeGrafter"/>
</dbReference>
<sequence length="822" mass="96017">MDMSPEPTVVVRALKDFDQFVKSGTKSRNEMFQDSAKQLNFSTSEDNSFLATTTGSRQHMSINTGAKRRLDSLVGFDVTKKFREKESEVVSTQAEVVRLGRLMQEAEDRYKKALLQKDVEIETLRIKQRRDKELVDDLQHKLKRSLSRAKESEETMERVCTKSSTSTLDTEAKMIQMQSDHLNMCNKLHQDLENLRTRVLTLEKEAEEKDAKVTLAESHLEEVEEELTEVRKKAVKANSSQHQADILQIQLDQSRAKIKELEARLEKVSEAEQKVSLFESAIKKLPPLERELAKMKQDNKFLKATALNNNLLEEKLGQAQQEIKQLKQRCQKTAELEAQLETCKAKLARFEVLGKEELELRRPATPEDLHFYMAKLRKGDQAISDNIQELRANLQSHRGSREASENEVNRLRQKLEQEQRSTQQNAHLVKRLQRKLILVTKERDGLRNVLSSYESEVTINHSAVSQERTRRLEEQLTLYQQELKRLEDDLEAAERGTPRTTKHTQPKRSEELEKVKQLEERLQEREDQVKVVEEKEKEREKKIKELEKRVEEMDVKVKELEREKEVLELRLETRALKGDYDPTKTKVLHFKDNPLARAREGHKTELERMKEENNELRERIKLLEAGETHNLTQQVDMNLAQSSQPSKQITELQEKVKSLESRNKRMMEAFKRRALEMREVVYRLTGYRVDTYGDNHYKLISMYVESSDDYLLFEKTENHELRLLETDFSASLEYLIDAYLTHEKSYPAFLSALTIELFNRQAGFQQTSSPSQEEEEEMEEGDEEEEEEDARGEEEVVVMSDEDSDEAQEDENDNSDDLVILD</sequence>
<dbReference type="GO" id="GO:0051301">
    <property type="term" value="P:cell division"/>
    <property type="evidence" value="ECO:0007669"/>
    <property type="project" value="UniProtKB-KW"/>
</dbReference>
<reference evidence="9" key="1">
    <citation type="submission" date="2023-10" db="EMBL/GenBank/DDBJ databases">
        <title>Genome assemblies of two species of porcelain crab, Petrolisthes cinctipes and Petrolisthes manimaculis (Anomura: Porcellanidae).</title>
        <authorList>
            <person name="Angst P."/>
        </authorList>
    </citation>
    <scope>NUCLEOTIDE SEQUENCE</scope>
    <source>
        <strain evidence="9">PB745_01</strain>
        <tissue evidence="9">Gill</tissue>
    </source>
</reference>
<dbReference type="EMBL" id="JAWQEG010000625">
    <property type="protein sequence ID" value="KAK3887495.1"/>
    <property type="molecule type" value="Genomic_DNA"/>
</dbReference>
<feature type="region of interest" description="Disordered" evidence="8">
    <location>
        <begin position="764"/>
        <end position="822"/>
    </location>
</feature>
<evidence type="ECO:0000256" key="8">
    <source>
        <dbReference type="SAM" id="MobiDB-lite"/>
    </source>
</evidence>
<feature type="coiled-coil region" evidence="7">
    <location>
        <begin position="387"/>
        <end position="425"/>
    </location>
</feature>
<feature type="coiled-coil region" evidence="7">
    <location>
        <begin position="185"/>
        <end position="271"/>
    </location>
</feature>
<dbReference type="Pfam" id="PF05557">
    <property type="entry name" value="MAD"/>
    <property type="match status" value="1"/>
</dbReference>
<dbReference type="SUPFAM" id="SSF57997">
    <property type="entry name" value="Tropomyosin"/>
    <property type="match status" value="1"/>
</dbReference>
<dbReference type="PANTHER" id="PTHR23168">
    <property type="entry name" value="MITOTIC SPINDLE ASSEMBLY CHECKPOINT PROTEIN MAD1 MITOTIC ARREST DEFICIENT-LIKE PROTEIN 1"/>
    <property type="match status" value="1"/>
</dbReference>
<protein>
    <recommendedName>
        <fullName evidence="11">Mitotic spindle assembly checkpoint protein MAD1</fullName>
    </recommendedName>
</protein>
<dbReference type="Proteomes" id="UP001286313">
    <property type="component" value="Unassembled WGS sequence"/>
</dbReference>
<evidence type="ECO:0000256" key="2">
    <source>
        <dbReference type="ARBA" id="ARBA00008029"/>
    </source>
</evidence>
<dbReference type="Gene3D" id="1.20.5.170">
    <property type="match status" value="1"/>
</dbReference>
<proteinExistence type="inferred from homology"/>
<comment type="similarity">
    <text evidence="2">Belongs to the MAD1 family.</text>
</comment>
<dbReference type="Gene3D" id="3.30.457.60">
    <property type="match status" value="1"/>
</dbReference>
<keyword evidence="5" id="KW-0539">Nucleus</keyword>
<keyword evidence="10" id="KW-1185">Reference proteome</keyword>
<keyword evidence="3" id="KW-0132">Cell division</keyword>
<name>A0AAE1G924_PETCI</name>
<keyword evidence="7" id="KW-0175">Coiled coil</keyword>
<evidence type="ECO:0000256" key="7">
    <source>
        <dbReference type="SAM" id="Coils"/>
    </source>
</evidence>
<evidence type="ECO:0008006" key="11">
    <source>
        <dbReference type="Google" id="ProtNLM"/>
    </source>
</evidence>
<evidence type="ECO:0000256" key="4">
    <source>
        <dbReference type="ARBA" id="ARBA00022776"/>
    </source>
</evidence>
<evidence type="ECO:0000256" key="1">
    <source>
        <dbReference type="ARBA" id="ARBA00004123"/>
    </source>
</evidence>
<dbReference type="PANTHER" id="PTHR23168:SF0">
    <property type="entry name" value="MITOTIC SPINDLE ASSEMBLY CHECKPOINT PROTEIN MAD1"/>
    <property type="match status" value="1"/>
</dbReference>
<gene>
    <name evidence="9" type="ORF">Pcinc_008407</name>
</gene>
<feature type="region of interest" description="Disordered" evidence="8">
    <location>
        <begin position="146"/>
        <end position="165"/>
    </location>
</feature>
<keyword evidence="6" id="KW-0131">Cell cycle</keyword>
<dbReference type="InterPro" id="IPR008672">
    <property type="entry name" value="Mad1"/>
</dbReference>
<comment type="caution">
    <text evidence="9">The sequence shown here is derived from an EMBL/GenBank/DDBJ whole genome shotgun (WGS) entry which is preliminary data.</text>
</comment>
<keyword evidence="4" id="KW-0498">Mitosis</keyword>
<organism evidence="9 10">
    <name type="scientific">Petrolisthes cinctipes</name>
    <name type="common">Flat porcelain crab</name>
    <dbReference type="NCBI Taxonomy" id="88211"/>
    <lineage>
        <taxon>Eukaryota</taxon>
        <taxon>Metazoa</taxon>
        <taxon>Ecdysozoa</taxon>
        <taxon>Arthropoda</taxon>
        <taxon>Crustacea</taxon>
        <taxon>Multicrustacea</taxon>
        <taxon>Malacostraca</taxon>
        <taxon>Eumalacostraca</taxon>
        <taxon>Eucarida</taxon>
        <taxon>Decapoda</taxon>
        <taxon>Pleocyemata</taxon>
        <taxon>Anomura</taxon>
        <taxon>Galatheoidea</taxon>
        <taxon>Porcellanidae</taxon>
        <taxon>Petrolisthes</taxon>
    </lineage>
</organism>
<comment type="subcellular location">
    <subcellularLocation>
        <location evidence="1">Nucleus</location>
    </subcellularLocation>
</comment>
<dbReference type="AlphaFoldDB" id="A0AAE1G924"/>
<dbReference type="Gene3D" id="6.10.250.90">
    <property type="match status" value="1"/>
</dbReference>
<dbReference type="SUPFAM" id="SSF75704">
    <property type="entry name" value="Mitotic arrest deficient-like 1, Mad1"/>
    <property type="match status" value="1"/>
</dbReference>
<feature type="region of interest" description="Disordered" evidence="8">
    <location>
        <begin position="489"/>
        <end position="513"/>
    </location>
</feature>
<dbReference type="GO" id="GO:0007094">
    <property type="term" value="P:mitotic spindle assembly checkpoint signaling"/>
    <property type="evidence" value="ECO:0007669"/>
    <property type="project" value="InterPro"/>
</dbReference>
<evidence type="ECO:0000256" key="6">
    <source>
        <dbReference type="ARBA" id="ARBA00023306"/>
    </source>
</evidence>
<evidence type="ECO:0000313" key="10">
    <source>
        <dbReference type="Proteomes" id="UP001286313"/>
    </source>
</evidence>